<dbReference type="EMBL" id="CM041548">
    <property type="protein sequence ID" value="KAI3358829.1"/>
    <property type="molecule type" value="Genomic_DNA"/>
</dbReference>
<keyword evidence="2" id="KW-1185">Reference proteome</keyword>
<dbReference type="Proteomes" id="UP000831701">
    <property type="component" value="Chromosome 18"/>
</dbReference>
<proteinExistence type="predicted"/>
<protein>
    <submittedName>
        <fullName evidence="1">Uncharacterized protein</fullName>
    </submittedName>
</protein>
<evidence type="ECO:0000313" key="2">
    <source>
        <dbReference type="Proteomes" id="UP000831701"/>
    </source>
</evidence>
<name>A0ACB8VTJ4_9TELE</name>
<accession>A0ACB8VTJ4</accession>
<sequence length="662" mass="75611">MSVHVIVSTLCPTGEAPASRQRSVSPGGSKVTADRVALLVVSTLLVAVLIVIYRLSFENMQTNRSFQTLRDECEAVKRNLTAFLKKQDGVKSFNTVQQTLCCDLFKDEPCPKCDINWEQHGGKYYYFSNNKLTWNESRGECKDQGGDLVKIDSTEEQKFLAGKLREKMNKGEDKFWIGLTNSQKEGTWLWVDGSPLNTRFDCCQFDILVQRRVTATSSVKRRVKGHIRESGRGRPQCPAGSCRHRSRHHLLCCDLFKDEPCPKCDINWEKRGGKCYYFSNNKLTWSESRDECRREGGDLVKIDSTEEQKFLAGKLREKMNKGEDKFWIGLTDSQKEGTWLWVDGSPLNTSLTFWHKDEPDNWTKEDPDGEDCARMGEKSETADLKCWFDKACKRPHRRICEKSAETGYLKARSRQIVSHTEYFVIVSTLCPTGEAPASRQRSVSPGGSKVTADRVALLVVSTLLVAALIVIYRLSFENMQTNRSFQTLRDECEAVKRNLTAFLKKQDGVKSFQHGAANVLRSSKRKKNLCCDLFKDEPCPKCDINWEKRGGKCYYFSNNKLTWSESRDECRREGGDLVKIDSTEEQKFLAGKLREKMNKGEDMFWIGLTDSQKEGTWLWVDGSPLNMSLTFWSKDEPDNWTNEDPDGEDCARMGEKSGKLLI</sequence>
<comment type="caution">
    <text evidence="1">The sequence shown here is derived from an EMBL/GenBank/DDBJ whole genome shotgun (WGS) entry which is preliminary data.</text>
</comment>
<organism evidence="1 2">
    <name type="scientific">Scortum barcoo</name>
    <name type="common">barcoo grunter</name>
    <dbReference type="NCBI Taxonomy" id="214431"/>
    <lineage>
        <taxon>Eukaryota</taxon>
        <taxon>Metazoa</taxon>
        <taxon>Chordata</taxon>
        <taxon>Craniata</taxon>
        <taxon>Vertebrata</taxon>
        <taxon>Euteleostomi</taxon>
        <taxon>Actinopterygii</taxon>
        <taxon>Neopterygii</taxon>
        <taxon>Teleostei</taxon>
        <taxon>Neoteleostei</taxon>
        <taxon>Acanthomorphata</taxon>
        <taxon>Eupercaria</taxon>
        <taxon>Centrarchiformes</taxon>
        <taxon>Terapontoidei</taxon>
        <taxon>Terapontidae</taxon>
        <taxon>Scortum</taxon>
    </lineage>
</organism>
<gene>
    <name evidence="1" type="ORF">L3Q82_015225</name>
</gene>
<evidence type="ECO:0000313" key="1">
    <source>
        <dbReference type="EMBL" id="KAI3358829.1"/>
    </source>
</evidence>
<reference evidence="1" key="1">
    <citation type="submission" date="2022-04" db="EMBL/GenBank/DDBJ databases">
        <title>Jade perch genome.</title>
        <authorList>
            <person name="Chao B."/>
        </authorList>
    </citation>
    <scope>NUCLEOTIDE SEQUENCE</scope>
    <source>
        <strain evidence="1">CB-2022</strain>
    </source>
</reference>